<evidence type="ECO:0000256" key="6">
    <source>
        <dbReference type="SAM" id="SignalP"/>
    </source>
</evidence>
<keyword evidence="3" id="KW-0964">Secreted</keyword>
<comment type="subcellular location">
    <subcellularLocation>
        <location evidence="1">Membrane</location>
    </subcellularLocation>
    <subcellularLocation>
        <location evidence="2">Secreted</location>
    </subcellularLocation>
</comment>
<dbReference type="InterPro" id="IPR020863">
    <property type="entry name" value="MACPF_CS"/>
</dbReference>
<dbReference type="SMART" id="SM00457">
    <property type="entry name" value="MACPF"/>
    <property type="match status" value="1"/>
</dbReference>
<keyword evidence="6" id="KW-0732">Signal</keyword>
<evidence type="ECO:0000313" key="9">
    <source>
        <dbReference type="Proteomes" id="UP000596742"/>
    </source>
</evidence>
<keyword evidence="4" id="KW-0472">Membrane</keyword>
<feature type="chain" id="PRO_5032376205" description="MACPF domain-containing protein" evidence="6">
    <location>
        <begin position="21"/>
        <end position="576"/>
    </location>
</feature>
<dbReference type="Proteomes" id="UP000596742">
    <property type="component" value="Unassembled WGS sequence"/>
</dbReference>
<dbReference type="PROSITE" id="PS51412">
    <property type="entry name" value="MACPF_2"/>
    <property type="match status" value="1"/>
</dbReference>
<dbReference type="GO" id="GO:0005576">
    <property type="term" value="C:extracellular region"/>
    <property type="evidence" value="ECO:0007669"/>
    <property type="project" value="UniProtKB-SubCell"/>
</dbReference>
<evidence type="ECO:0000256" key="2">
    <source>
        <dbReference type="ARBA" id="ARBA00004613"/>
    </source>
</evidence>
<dbReference type="EMBL" id="UYJE01007422">
    <property type="protein sequence ID" value="VDI54671.1"/>
    <property type="molecule type" value="Genomic_DNA"/>
</dbReference>
<comment type="caution">
    <text evidence="8">The sequence shown here is derived from an EMBL/GenBank/DDBJ whole genome shotgun (WGS) entry which is preliminary data.</text>
</comment>
<accession>A0A8B6FXU2</accession>
<protein>
    <recommendedName>
        <fullName evidence="7">MACPF domain-containing protein</fullName>
    </recommendedName>
</protein>
<name>A0A8B6FXU2_MYTGA</name>
<keyword evidence="5" id="KW-1015">Disulfide bond</keyword>
<reference evidence="8" key="1">
    <citation type="submission" date="2018-11" db="EMBL/GenBank/DDBJ databases">
        <authorList>
            <person name="Alioto T."/>
            <person name="Alioto T."/>
        </authorList>
    </citation>
    <scope>NUCLEOTIDE SEQUENCE</scope>
</reference>
<dbReference type="PROSITE" id="PS00279">
    <property type="entry name" value="MACPF_1"/>
    <property type="match status" value="1"/>
</dbReference>
<dbReference type="AlphaFoldDB" id="A0A8B6FXU2"/>
<gene>
    <name evidence="8" type="ORF">MGAL_10B021172</name>
</gene>
<dbReference type="InterPro" id="IPR020864">
    <property type="entry name" value="MACPF"/>
</dbReference>
<evidence type="ECO:0000256" key="1">
    <source>
        <dbReference type="ARBA" id="ARBA00004370"/>
    </source>
</evidence>
<evidence type="ECO:0000259" key="7">
    <source>
        <dbReference type="PROSITE" id="PS51412"/>
    </source>
</evidence>
<feature type="domain" description="MACPF" evidence="7">
    <location>
        <begin position="17"/>
        <end position="337"/>
    </location>
</feature>
<dbReference type="OrthoDB" id="6154128at2759"/>
<dbReference type="Pfam" id="PF01823">
    <property type="entry name" value="MACPF"/>
    <property type="match status" value="1"/>
</dbReference>
<keyword evidence="9" id="KW-1185">Reference proteome</keyword>
<organism evidence="8 9">
    <name type="scientific">Mytilus galloprovincialis</name>
    <name type="common">Mediterranean mussel</name>
    <dbReference type="NCBI Taxonomy" id="29158"/>
    <lineage>
        <taxon>Eukaryota</taxon>
        <taxon>Metazoa</taxon>
        <taxon>Spiralia</taxon>
        <taxon>Lophotrochozoa</taxon>
        <taxon>Mollusca</taxon>
        <taxon>Bivalvia</taxon>
        <taxon>Autobranchia</taxon>
        <taxon>Pteriomorphia</taxon>
        <taxon>Mytilida</taxon>
        <taxon>Mytiloidea</taxon>
        <taxon>Mytilidae</taxon>
        <taxon>Mytilinae</taxon>
        <taxon>Mytilus</taxon>
    </lineage>
</organism>
<evidence type="ECO:0000256" key="5">
    <source>
        <dbReference type="ARBA" id="ARBA00023157"/>
    </source>
</evidence>
<proteinExistence type="predicted"/>
<evidence type="ECO:0000256" key="4">
    <source>
        <dbReference type="ARBA" id="ARBA00023136"/>
    </source>
</evidence>
<evidence type="ECO:0000256" key="3">
    <source>
        <dbReference type="ARBA" id="ARBA00022525"/>
    </source>
</evidence>
<sequence length="576" mass="66954">MELLQVILVFFSLLSPGVLRSIPCTNVPPFLNRLRDGVDITKLDLLPLDVTGNDGFRYPVIDFTCNHQKRKELNGKTYNIPDQIWNIVNIPNGLLDTYVEIHKNSHSFKKSMSARVDLGLFKGLFSSSVTYTKMKRYFQKASKYVEDLTSQTAGYKINMIPEWGLEFGRVAKMYIGRFLPETLNDKSIKKYMKFIDTFGTHYFNHGRFGGILRLLLATDASYFEKKTEKRITLEAKSLFKKILKIGGKSTISTQKIDTKFTNPTRNHVRYYGGRTNLLTAGGISTWIPTVLDNPWLYGGGMREISDLIENDNKRQSMKRAVQIYTDKAYLHELSKDIQASFMKNNKENYMTMHSMLQFEKKLRVLLQKPIPTHSEIMEISRMMSPTPDWFKQMKLCSKSYYTYSRQKIPDRIFYSCSNVYNRTKSIPSRTGLKKSDKVYSNSMGLISFGNEKWFENVELCFRLRNSESNKNGKCAYERQITLCTKLNLFTSNYSITTDSNCRIQWMLSIPTDAPFWIQGTQICVWYDCYSLGRRSKLIKKYVRCAHPNKYTYDNPYSSRFRCSPKLGILPNNRKII</sequence>
<feature type="signal peptide" evidence="6">
    <location>
        <begin position="1"/>
        <end position="20"/>
    </location>
</feature>
<dbReference type="GO" id="GO:0016020">
    <property type="term" value="C:membrane"/>
    <property type="evidence" value="ECO:0007669"/>
    <property type="project" value="UniProtKB-SubCell"/>
</dbReference>
<evidence type="ECO:0000313" key="8">
    <source>
        <dbReference type="EMBL" id="VDI54671.1"/>
    </source>
</evidence>